<evidence type="ECO:0000256" key="1">
    <source>
        <dbReference type="ARBA" id="ARBA00005836"/>
    </source>
</evidence>
<dbReference type="InterPro" id="IPR036059">
    <property type="entry name" value="TldD/PmbA_sf"/>
</dbReference>
<evidence type="ECO:0000313" key="5">
    <source>
        <dbReference type="EMBL" id="MBB6097670.1"/>
    </source>
</evidence>
<reference evidence="5 6" key="1">
    <citation type="submission" date="2020-08" db="EMBL/GenBank/DDBJ databases">
        <title>Genomic Encyclopedia of Type Strains, Phase IV (KMG-IV): sequencing the most valuable type-strain genomes for metagenomic binning, comparative biology and taxonomic classification.</title>
        <authorList>
            <person name="Goeker M."/>
        </authorList>
    </citation>
    <scope>NUCLEOTIDE SEQUENCE [LARGE SCALE GENOMIC DNA]</scope>
    <source>
        <strain evidence="5 6">DSM 21458</strain>
    </source>
</reference>
<dbReference type="InterPro" id="IPR002510">
    <property type="entry name" value="Metalloprtase-TldD/E_N"/>
</dbReference>
<dbReference type="SUPFAM" id="SSF111283">
    <property type="entry name" value="Putative modulator of DNA gyrase, PmbA/TldD"/>
    <property type="match status" value="1"/>
</dbReference>
<dbReference type="InterPro" id="IPR045570">
    <property type="entry name" value="Metalloprtase-TldD/E_cen_dom"/>
</dbReference>
<evidence type="ECO:0000313" key="6">
    <source>
        <dbReference type="Proteomes" id="UP000569951"/>
    </source>
</evidence>
<dbReference type="Gene3D" id="3.30.2290.10">
    <property type="entry name" value="PmbA/TldD superfamily"/>
    <property type="match status" value="1"/>
</dbReference>
<name>A0A841HZP4_9DEIO</name>
<comment type="caution">
    <text evidence="5">The sequence shown here is derived from an EMBL/GenBank/DDBJ whole genome shotgun (WGS) entry which is preliminary data.</text>
</comment>
<evidence type="ECO:0000259" key="2">
    <source>
        <dbReference type="Pfam" id="PF01523"/>
    </source>
</evidence>
<dbReference type="Pfam" id="PF01523">
    <property type="entry name" value="PmbA_TldD_1st"/>
    <property type="match status" value="1"/>
</dbReference>
<protein>
    <submittedName>
        <fullName evidence="5">PmbA protein</fullName>
    </submittedName>
</protein>
<dbReference type="InterPro" id="IPR047657">
    <property type="entry name" value="PmbA"/>
</dbReference>
<dbReference type="GO" id="GO:0008237">
    <property type="term" value="F:metallopeptidase activity"/>
    <property type="evidence" value="ECO:0007669"/>
    <property type="project" value="InterPro"/>
</dbReference>
<dbReference type="PANTHER" id="PTHR43421">
    <property type="entry name" value="METALLOPROTEASE PMBA"/>
    <property type="match status" value="1"/>
</dbReference>
<dbReference type="PANTHER" id="PTHR43421:SF1">
    <property type="entry name" value="METALLOPROTEASE PMBA"/>
    <property type="match status" value="1"/>
</dbReference>
<accession>A0A841HZP4</accession>
<gene>
    <name evidence="5" type="ORF">HNR42_001087</name>
</gene>
<dbReference type="RefSeq" id="WP_183985334.1">
    <property type="nucleotide sequence ID" value="NZ_JACHHG010000003.1"/>
</dbReference>
<dbReference type="Pfam" id="PF19289">
    <property type="entry name" value="PmbA_TldD_3rd"/>
    <property type="match status" value="1"/>
</dbReference>
<feature type="domain" description="Metalloprotease TldD/E central" evidence="4">
    <location>
        <begin position="113"/>
        <end position="216"/>
    </location>
</feature>
<proteinExistence type="inferred from homology"/>
<evidence type="ECO:0000259" key="3">
    <source>
        <dbReference type="Pfam" id="PF19289"/>
    </source>
</evidence>
<dbReference type="Proteomes" id="UP000569951">
    <property type="component" value="Unassembled WGS sequence"/>
</dbReference>
<keyword evidence="6" id="KW-1185">Reference proteome</keyword>
<feature type="domain" description="Metalloprotease TldD/E N-terminal" evidence="2">
    <location>
        <begin position="22"/>
        <end position="85"/>
    </location>
</feature>
<evidence type="ECO:0000259" key="4">
    <source>
        <dbReference type="Pfam" id="PF19290"/>
    </source>
</evidence>
<sequence>MTFDEARSYLIARARERGVDLEVFAQRASSTSVRAFGGEVEEFKLSNKVGLGLRALVNGAWGFSYTENLSQAALDRALSAALENAELTAAQPHARLVAWGEPPAVDLYGEGLSGVTVERKVQLALTLEAQARTADPRVTSVPYAIYSDGESRQAIANTQGLDRSYRENHASQYVAPLVSENGQNKMKGEFQFSREFEELDPTRTALEAVRRSAALLGARPAPSGTCGAVIDARCAAHLLAVYSAIFSAKMVQEGKSPLAGKLGQAVADSRVTLVDDPTLPRGLASRPFDAEGAPSRPLTLLEAGVLRSFLHNAETAARDGVEPTGHAARASYKSTLGISPTNLFVQAGSGSREDLLRRLGTGLLLTDVQGTHAGANPITGEFSLQAEGFWVEGGQIAYPLEVFTVAGNFLELLSEVQEVGADLEFTQYGTGSPSLRVTRLAVGGN</sequence>
<dbReference type="EMBL" id="JACHHG010000003">
    <property type="protein sequence ID" value="MBB6097670.1"/>
    <property type="molecule type" value="Genomic_DNA"/>
</dbReference>
<organism evidence="5 6">
    <name type="scientific">Deinobacterium chartae</name>
    <dbReference type="NCBI Taxonomy" id="521158"/>
    <lineage>
        <taxon>Bacteria</taxon>
        <taxon>Thermotogati</taxon>
        <taxon>Deinococcota</taxon>
        <taxon>Deinococci</taxon>
        <taxon>Deinococcales</taxon>
        <taxon>Deinococcaceae</taxon>
        <taxon>Deinobacterium</taxon>
    </lineage>
</organism>
<comment type="similarity">
    <text evidence="1">Belongs to the peptidase U62 family.</text>
</comment>
<dbReference type="Pfam" id="PF19290">
    <property type="entry name" value="PmbA_TldD_2nd"/>
    <property type="match status" value="1"/>
</dbReference>
<dbReference type="GO" id="GO:0005829">
    <property type="term" value="C:cytosol"/>
    <property type="evidence" value="ECO:0007669"/>
    <property type="project" value="TreeGrafter"/>
</dbReference>
<dbReference type="AlphaFoldDB" id="A0A841HZP4"/>
<dbReference type="InterPro" id="IPR035068">
    <property type="entry name" value="TldD/PmbA_N"/>
</dbReference>
<dbReference type="InterPro" id="IPR045569">
    <property type="entry name" value="Metalloprtase-TldD/E_C"/>
</dbReference>
<dbReference type="GO" id="GO:0006508">
    <property type="term" value="P:proteolysis"/>
    <property type="evidence" value="ECO:0007669"/>
    <property type="project" value="InterPro"/>
</dbReference>
<feature type="domain" description="Metalloprotease TldD/E C-terminal" evidence="3">
    <location>
        <begin position="223"/>
        <end position="444"/>
    </location>
</feature>